<dbReference type="PANTHER" id="PTHR43771">
    <property type="entry name" value="PHOSPHOMANNOMUTASE"/>
    <property type="match status" value="1"/>
</dbReference>
<dbReference type="InterPro" id="IPR005846">
    <property type="entry name" value="A-D-PHexomutase_a/b/a-III"/>
</dbReference>
<keyword evidence="4" id="KW-0460">Magnesium</keyword>
<feature type="domain" description="Alpha-D-phosphohexomutase alpha/beta/alpha" evidence="7">
    <location>
        <begin position="3"/>
        <end position="102"/>
    </location>
</feature>
<accession>A0A0G1W930</accession>
<dbReference type="Proteomes" id="UP000034224">
    <property type="component" value="Unassembled WGS sequence"/>
</dbReference>
<sequence length="268" mass="30253">MNYANLYVNFLEKQANVKRQLKAVLDCSNGPAGLVLKKLKIPNAQLIILNSKIDGRFPAHGPNPLKARALGDVKREVKKQKADLGIVFDADADRAVFVDNLGRTAPVHAIAYLLSLKTKPPYVGDLYVAQTLKHLKLLSIRESPVGTYFVKKTMKRIGATLAAEFSGHYYFKEMKNADSGILAAIKVMNTLSELPYKMSDFCDFLPEFHFKQWNVRAKRIAVKSRVAKDWFRIVRPSNTEPVIRLFLGSKDKNVFQKELKFLLSLSRA</sequence>
<dbReference type="STRING" id="1618665.UY55_C0001G0027"/>
<dbReference type="InterPro" id="IPR005845">
    <property type="entry name" value="A-D-PHexomutase_a/b/a-II"/>
</dbReference>
<dbReference type="GO" id="GO:0005975">
    <property type="term" value="P:carbohydrate metabolic process"/>
    <property type="evidence" value="ECO:0007669"/>
    <property type="project" value="InterPro"/>
</dbReference>
<evidence type="ECO:0000313" key="9">
    <source>
        <dbReference type="EMBL" id="KKW15273.1"/>
    </source>
</evidence>
<proteinExistence type="predicted"/>
<keyword evidence="2" id="KW-0597">Phosphoprotein</keyword>
<dbReference type="GO" id="GO:0016868">
    <property type="term" value="F:intramolecular phosphotransferase activity"/>
    <property type="evidence" value="ECO:0007669"/>
    <property type="project" value="InterPro"/>
</dbReference>
<dbReference type="Pfam" id="PF02879">
    <property type="entry name" value="PGM_PMM_II"/>
    <property type="match status" value="1"/>
</dbReference>
<dbReference type="InterPro" id="IPR005843">
    <property type="entry name" value="A-D-PHexomutase_C"/>
</dbReference>
<reference evidence="9 10" key="1">
    <citation type="journal article" date="2015" name="Nature">
        <title>rRNA introns, odd ribosomes, and small enigmatic genomes across a large radiation of phyla.</title>
        <authorList>
            <person name="Brown C.T."/>
            <person name="Hug L.A."/>
            <person name="Thomas B.C."/>
            <person name="Sharon I."/>
            <person name="Castelle C.J."/>
            <person name="Singh A."/>
            <person name="Wilkins M.J."/>
            <person name="Williams K.H."/>
            <person name="Banfield J.F."/>
        </authorList>
    </citation>
    <scope>NUCLEOTIDE SEQUENCE [LARGE SCALE GENOMIC DNA]</scope>
</reference>
<evidence type="ECO:0000259" key="6">
    <source>
        <dbReference type="Pfam" id="PF00408"/>
    </source>
</evidence>
<evidence type="ECO:0000313" key="10">
    <source>
        <dbReference type="Proteomes" id="UP000034224"/>
    </source>
</evidence>
<feature type="domain" description="Alpha-D-phosphohexomutase C-terminal" evidence="6">
    <location>
        <begin position="219"/>
        <end position="253"/>
    </location>
</feature>
<keyword evidence="5" id="KW-0413">Isomerase</keyword>
<evidence type="ECO:0000256" key="4">
    <source>
        <dbReference type="ARBA" id="ARBA00022842"/>
    </source>
</evidence>
<dbReference type="GO" id="GO:0046872">
    <property type="term" value="F:metal ion binding"/>
    <property type="evidence" value="ECO:0007669"/>
    <property type="project" value="UniProtKB-KW"/>
</dbReference>
<evidence type="ECO:0000259" key="8">
    <source>
        <dbReference type="Pfam" id="PF02880"/>
    </source>
</evidence>
<evidence type="ECO:0000256" key="3">
    <source>
        <dbReference type="ARBA" id="ARBA00022723"/>
    </source>
</evidence>
<dbReference type="InterPro" id="IPR016055">
    <property type="entry name" value="A-D-PHexomutase_a/b/a-I/II/III"/>
</dbReference>
<dbReference type="SUPFAM" id="SSF53738">
    <property type="entry name" value="Phosphoglucomutase, first 3 domains"/>
    <property type="match status" value="2"/>
</dbReference>
<dbReference type="PANTHER" id="PTHR43771:SF1">
    <property type="entry name" value="PHOSPHOMANNOMUTASE"/>
    <property type="match status" value="1"/>
</dbReference>
<evidence type="ECO:0000256" key="1">
    <source>
        <dbReference type="ARBA" id="ARBA00001946"/>
    </source>
</evidence>
<dbReference type="Gene3D" id="3.30.310.50">
    <property type="entry name" value="Alpha-D-phosphohexomutase, C-terminal domain"/>
    <property type="match status" value="1"/>
</dbReference>
<dbReference type="SUPFAM" id="SSF55957">
    <property type="entry name" value="Phosphoglucomutase, C-terminal domain"/>
    <property type="match status" value="1"/>
</dbReference>
<comment type="caution">
    <text evidence="9">The sequence shown here is derived from an EMBL/GenBank/DDBJ whole genome shotgun (WGS) entry which is preliminary data.</text>
</comment>
<dbReference type="InterPro" id="IPR036900">
    <property type="entry name" value="A-D-PHexomutase_C_sf"/>
</dbReference>
<dbReference type="Pfam" id="PF00408">
    <property type="entry name" value="PGM_PMM_IV"/>
    <property type="match status" value="1"/>
</dbReference>
<organism evidence="9 10">
    <name type="scientific">Candidatus Jorgensenbacteria bacterium GW2011_GWB1_50_10</name>
    <dbReference type="NCBI Taxonomy" id="1618665"/>
    <lineage>
        <taxon>Bacteria</taxon>
        <taxon>Candidatus Joergenseniibacteriota</taxon>
    </lineage>
</organism>
<evidence type="ECO:0000256" key="5">
    <source>
        <dbReference type="ARBA" id="ARBA00023235"/>
    </source>
</evidence>
<evidence type="ECO:0000256" key="2">
    <source>
        <dbReference type="ARBA" id="ARBA00022553"/>
    </source>
</evidence>
<dbReference type="InterPro" id="IPR005841">
    <property type="entry name" value="Alpha-D-phosphohexomutase_SF"/>
</dbReference>
<comment type="cofactor">
    <cofactor evidence="1">
        <name>Mg(2+)</name>
        <dbReference type="ChEBI" id="CHEBI:18420"/>
    </cofactor>
</comment>
<dbReference type="PRINTS" id="PR00509">
    <property type="entry name" value="PGMPMM"/>
</dbReference>
<gene>
    <name evidence="9" type="ORF">UY55_C0001G0027</name>
</gene>
<keyword evidence="3" id="KW-0479">Metal-binding</keyword>
<dbReference type="AlphaFoldDB" id="A0A0G1W930"/>
<dbReference type="Gene3D" id="3.40.120.10">
    <property type="entry name" value="Alpha-D-Glucose-1,6-Bisphosphate, subunit A, domain 3"/>
    <property type="match status" value="2"/>
</dbReference>
<protein>
    <submittedName>
        <fullName evidence="9">Phosphomannomutase</fullName>
    </submittedName>
</protein>
<feature type="domain" description="Alpha-D-phosphohexomutase alpha/beta/alpha" evidence="8">
    <location>
        <begin position="140"/>
        <end position="204"/>
    </location>
</feature>
<evidence type="ECO:0000259" key="7">
    <source>
        <dbReference type="Pfam" id="PF02879"/>
    </source>
</evidence>
<dbReference type="Pfam" id="PF02880">
    <property type="entry name" value="PGM_PMM_III"/>
    <property type="match status" value="1"/>
</dbReference>
<name>A0A0G1W930_9BACT</name>
<dbReference type="EMBL" id="LCQK01000001">
    <property type="protein sequence ID" value="KKW15273.1"/>
    <property type="molecule type" value="Genomic_DNA"/>
</dbReference>